<reference evidence="2" key="1">
    <citation type="journal article" date="2022" name="Mol. Ecol. Resour.">
        <title>The genomes of chicory, endive, great burdock and yacon provide insights into Asteraceae palaeo-polyploidization history and plant inulin production.</title>
        <authorList>
            <person name="Fan W."/>
            <person name="Wang S."/>
            <person name="Wang H."/>
            <person name="Wang A."/>
            <person name="Jiang F."/>
            <person name="Liu H."/>
            <person name="Zhao H."/>
            <person name="Xu D."/>
            <person name="Zhang Y."/>
        </authorList>
    </citation>
    <scope>NUCLEOTIDE SEQUENCE [LARGE SCALE GENOMIC DNA]</scope>
    <source>
        <strain evidence="2">cv. Punajuju</strain>
    </source>
</reference>
<keyword evidence="2" id="KW-1185">Reference proteome</keyword>
<evidence type="ECO:0000313" key="2">
    <source>
        <dbReference type="Proteomes" id="UP001055811"/>
    </source>
</evidence>
<name>A0ACB8ZN70_CICIN</name>
<dbReference type="EMBL" id="CM042016">
    <property type="protein sequence ID" value="KAI3699139.1"/>
    <property type="molecule type" value="Genomic_DNA"/>
</dbReference>
<proteinExistence type="predicted"/>
<accession>A0ACB8ZN70</accession>
<protein>
    <submittedName>
        <fullName evidence="1">Uncharacterized protein</fullName>
    </submittedName>
</protein>
<organism evidence="1 2">
    <name type="scientific">Cichorium intybus</name>
    <name type="common">Chicory</name>
    <dbReference type="NCBI Taxonomy" id="13427"/>
    <lineage>
        <taxon>Eukaryota</taxon>
        <taxon>Viridiplantae</taxon>
        <taxon>Streptophyta</taxon>
        <taxon>Embryophyta</taxon>
        <taxon>Tracheophyta</taxon>
        <taxon>Spermatophyta</taxon>
        <taxon>Magnoliopsida</taxon>
        <taxon>eudicotyledons</taxon>
        <taxon>Gunneridae</taxon>
        <taxon>Pentapetalae</taxon>
        <taxon>asterids</taxon>
        <taxon>campanulids</taxon>
        <taxon>Asterales</taxon>
        <taxon>Asteraceae</taxon>
        <taxon>Cichorioideae</taxon>
        <taxon>Cichorieae</taxon>
        <taxon>Cichoriinae</taxon>
        <taxon>Cichorium</taxon>
    </lineage>
</organism>
<reference evidence="1 2" key="2">
    <citation type="journal article" date="2022" name="Mol. Ecol. Resour.">
        <title>The genomes of chicory, endive, great burdock and yacon provide insights into Asteraceae paleo-polyploidization history and plant inulin production.</title>
        <authorList>
            <person name="Fan W."/>
            <person name="Wang S."/>
            <person name="Wang H."/>
            <person name="Wang A."/>
            <person name="Jiang F."/>
            <person name="Liu H."/>
            <person name="Zhao H."/>
            <person name="Xu D."/>
            <person name="Zhang Y."/>
        </authorList>
    </citation>
    <scope>NUCLEOTIDE SEQUENCE [LARGE SCALE GENOMIC DNA]</scope>
    <source>
        <strain evidence="2">cv. Punajuju</strain>
        <tissue evidence="1">Leaves</tissue>
    </source>
</reference>
<comment type="caution">
    <text evidence="1">The sequence shown here is derived from an EMBL/GenBank/DDBJ whole genome shotgun (WGS) entry which is preliminary data.</text>
</comment>
<gene>
    <name evidence="1" type="ORF">L2E82_43204</name>
</gene>
<sequence length="70" mass="7782">MRTNLPIDSAFQLSNFKLIVGVTSILKSGIPGKKNLFVLCKPSVHAQSNQEKHLGERERGRCVCVRCDGR</sequence>
<dbReference type="Proteomes" id="UP001055811">
    <property type="component" value="Linkage Group LG08"/>
</dbReference>
<evidence type="ECO:0000313" key="1">
    <source>
        <dbReference type="EMBL" id="KAI3699139.1"/>
    </source>
</evidence>